<dbReference type="GO" id="GO:0022857">
    <property type="term" value="F:transmembrane transporter activity"/>
    <property type="evidence" value="ECO:0007669"/>
    <property type="project" value="InterPro"/>
</dbReference>
<proteinExistence type="predicted"/>
<dbReference type="STRING" id="994479.GCA_000194155_05401"/>
<dbReference type="Proteomes" id="UP000233786">
    <property type="component" value="Unassembled WGS sequence"/>
</dbReference>
<dbReference type="InterPro" id="IPR036259">
    <property type="entry name" value="MFS_trans_sf"/>
</dbReference>
<sequence>MRSFAEKRESLLPKGREVRALALATLTSRFGRGLFYTTLPIYLTRSVGLSVHEVGIGLTAGALVGLLGGVPGGRLADRVGPRLVRTACRFAEALMICGYLAIGGLPGFVVTAALVTLCESAGQAAEGALIAHAVDRNSRVRTRAYLRSVTNAGWMVGSALAGVALLSDTALGYQVVIVTSALCYALSAVVTTQVPLSGAAPEKKAAGGRVAVLRDRPYLALTALNAVLTLNIGVFTVALPLYMAQRTHAPVALYAVFSVINTVVVMLFQVRASRRTETATGAARAQRRAGYFLLACCLCFAVADGTPAWVAVVFLFLGVGVHVVGELLHAAGSWGISFELAPEHAQGEYQGVYGVGRDLAQVVTPLVATTAMAGWGWAGCVLLGVVFLAAGCAVPPTTRWAIGHDSRPVPTPT</sequence>
<accession>A0A2N3Y071</accession>
<evidence type="ECO:0000256" key="4">
    <source>
        <dbReference type="ARBA" id="ARBA00022692"/>
    </source>
</evidence>
<dbReference type="PANTHER" id="PTHR23517">
    <property type="entry name" value="RESISTANCE PROTEIN MDTM, PUTATIVE-RELATED-RELATED"/>
    <property type="match status" value="1"/>
</dbReference>
<dbReference type="RefSeq" id="WP_010311219.1">
    <property type="nucleotide sequence ID" value="NZ_CP061007.1"/>
</dbReference>
<dbReference type="PANTHER" id="PTHR23517:SF2">
    <property type="entry name" value="MULTIDRUG RESISTANCE PROTEIN MDTH"/>
    <property type="match status" value="1"/>
</dbReference>
<keyword evidence="3" id="KW-1003">Cell membrane</keyword>
<dbReference type="GO" id="GO:0005886">
    <property type="term" value="C:plasma membrane"/>
    <property type="evidence" value="ECO:0007669"/>
    <property type="project" value="UniProtKB-SubCell"/>
</dbReference>
<comment type="subcellular location">
    <subcellularLocation>
        <location evidence="1">Cell membrane</location>
        <topology evidence="1">Multi-pass membrane protein</topology>
    </subcellularLocation>
</comment>
<dbReference type="InterPro" id="IPR050171">
    <property type="entry name" value="MFS_Transporters"/>
</dbReference>
<evidence type="ECO:0000256" key="5">
    <source>
        <dbReference type="ARBA" id="ARBA00022989"/>
    </source>
</evidence>
<dbReference type="SUPFAM" id="SSF103473">
    <property type="entry name" value="MFS general substrate transporter"/>
    <property type="match status" value="1"/>
</dbReference>
<dbReference type="Gene3D" id="1.20.1250.20">
    <property type="entry name" value="MFS general substrate transporter like domains"/>
    <property type="match status" value="1"/>
</dbReference>
<feature type="transmembrane region" description="Helical" evidence="7">
    <location>
        <begin position="55"/>
        <end position="76"/>
    </location>
</feature>
<name>A0A2N3Y071_SACSN</name>
<feature type="transmembrane region" description="Helical" evidence="7">
    <location>
        <begin position="251"/>
        <end position="270"/>
    </location>
</feature>
<keyword evidence="4 7" id="KW-0812">Transmembrane</keyword>
<evidence type="ECO:0000256" key="2">
    <source>
        <dbReference type="ARBA" id="ARBA00022448"/>
    </source>
</evidence>
<feature type="transmembrane region" description="Helical" evidence="7">
    <location>
        <begin position="375"/>
        <end position="394"/>
    </location>
</feature>
<evidence type="ECO:0000256" key="7">
    <source>
        <dbReference type="SAM" id="Phobius"/>
    </source>
</evidence>
<comment type="caution">
    <text evidence="8">The sequence shown here is derived from an EMBL/GenBank/DDBJ whole genome shotgun (WGS) entry which is preliminary data.</text>
</comment>
<protein>
    <submittedName>
        <fullName evidence="8">MFS transporter</fullName>
    </submittedName>
</protein>
<evidence type="ECO:0000313" key="9">
    <source>
        <dbReference type="Proteomes" id="UP000233786"/>
    </source>
</evidence>
<evidence type="ECO:0000256" key="6">
    <source>
        <dbReference type="ARBA" id="ARBA00023136"/>
    </source>
</evidence>
<dbReference type="Pfam" id="PF07690">
    <property type="entry name" value="MFS_1"/>
    <property type="match status" value="1"/>
</dbReference>
<evidence type="ECO:0000256" key="3">
    <source>
        <dbReference type="ARBA" id="ARBA00022475"/>
    </source>
</evidence>
<dbReference type="EMBL" id="PJNB01000001">
    <property type="protein sequence ID" value="PKW16313.1"/>
    <property type="molecule type" value="Genomic_DNA"/>
</dbReference>
<feature type="transmembrane region" description="Helical" evidence="7">
    <location>
        <begin position="171"/>
        <end position="196"/>
    </location>
</feature>
<organism evidence="8 9">
    <name type="scientific">Saccharopolyspora spinosa</name>
    <dbReference type="NCBI Taxonomy" id="60894"/>
    <lineage>
        <taxon>Bacteria</taxon>
        <taxon>Bacillati</taxon>
        <taxon>Actinomycetota</taxon>
        <taxon>Actinomycetes</taxon>
        <taxon>Pseudonocardiales</taxon>
        <taxon>Pseudonocardiaceae</taxon>
        <taxon>Saccharopolyspora</taxon>
    </lineage>
</organism>
<dbReference type="AlphaFoldDB" id="A0A2N3Y071"/>
<feature type="transmembrane region" description="Helical" evidence="7">
    <location>
        <begin position="144"/>
        <end position="165"/>
    </location>
</feature>
<gene>
    <name evidence="8" type="ORF">A8926_4131</name>
</gene>
<evidence type="ECO:0000256" key="1">
    <source>
        <dbReference type="ARBA" id="ARBA00004651"/>
    </source>
</evidence>
<reference evidence="8" key="1">
    <citation type="submission" date="2017-12" db="EMBL/GenBank/DDBJ databases">
        <title>Sequencing the genomes of 1000 Actinobacteria strains.</title>
        <authorList>
            <person name="Klenk H.-P."/>
        </authorList>
    </citation>
    <scope>NUCLEOTIDE SEQUENCE [LARGE SCALE GENOMIC DNA]</scope>
    <source>
        <strain evidence="8">DSM 44228</strain>
    </source>
</reference>
<feature type="transmembrane region" description="Helical" evidence="7">
    <location>
        <begin position="217"/>
        <end position="239"/>
    </location>
</feature>
<evidence type="ECO:0000313" key="8">
    <source>
        <dbReference type="EMBL" id="PKW16313.1"/>
    </source>
</evidence>
<feature type="transmembrane region" description="Helical" evidence="7">
    <location>
        <begin position="291"/>
        <end position="317"/>
    </location>
</feature>
<dbReference type="InterPro" id="IPR011701">
    <property type="entry name" value="MFS"/>
</dbReference>
<keyword evidence="5 7" id="KW-1133">Transmembrane helix</keyword>
<dbReference type="OrthoDB" id="6803299at2"/>
<keyword evidence="9" id="KW-1185">Reference proteome</keyword>
<keyword evidence="6 7" id="KW-0472">Membrane</keyword>
<keyword evidence="2" id="KW-0813">Transport</keyword>